<evidence type="ECO:0000313" key="1">
    <source>
        <dbReference type="EMBL" id="APU69783.1"/>
    </source>
</evidence>
<name>A0A1L7I9A3_9FLAO</name>
<organism evidence="1 2">
    <name type="scientific">Christiangramia flava JLT2011</name>
    <dbReference type="NCBI Taxonomy" id="1229726"/>
    <lineage>
        <taxon>Bacteria</taxon>
        <taxon>Pseudomonadati</taxon>
        <taxon>Bacteroidota</taxon>
        <taxon>Flavobacteriia</taxon>
        <taxon>Flavobacteriales</taxon>
        <taxon>Flavobacteriaceae</taxon>
        <taxon>Christiangramia</taxon>
    </lineage>
</organism>
<keyword evidence="2" id="KW-1185">Reference proteome</keyword>
<reference evidence="1 2" key="1">
    <citation type="submission" date="2016-07" db="EMBL/GenBank/DDBJ databases">
        <title>Multi-omics approach to identify versatile polysaccharide utilization systems of a marine flavobacterium Gramella flava.</title>
        <authorList>
            <person name="Tang K."/>
        </authorList>
    </citation>
    <scope>NUCLEOTIDE SEQUENCE [LARGE SCALE GENOMIC DNA]</scope>
    <source>
        <strain evidence="1 2">JLT2011</strain>
    </source>
</reference>
<dbReference type="KEGG" id="gfl:GRFL_3059"/>
<sequence>MNDLPEGSNFENETIWQVGMEYVVSKTIQVIGSYDNRFGAGPV</sequence>
<gene>
    <name evidence="1" type="ORF">GRFL_3059</name>
</gene>
<dbReference type="RefSeq" id="WP_011709062.1">
    <property type="nucleotide sequence ID" value="NZ_AMRU01000005.1"/>
</dbReference>
<protein>
    <submittedName>
        <fullName evidence="1">Multicopper oxidase</fullName>
    </submittedName>
</protein>
<proteinExistence type="predicted"/>
<evidence type="ECO:0000313" key="2">
    <source>
        <dbReference type="Proteomes" id="UP000186230"/>
    </source>
</evidence>
<dbReference type="EMBL" id="CP016359">
    <property type="protein sequence ID" value="APU69783.1"/>
    <property type="molecule type" value="Genomic_DNA"/>
</dbReference>
<dbReference type="AlphaFoldDB" id="A0A1L7I9A3"/>
<accession>A0A1L7I9A3</accession>
<dbReference type="Proteomes" id="UP000186230">
    <property type="component" value="Chromosome"/>
</dbReference>
<dbReference type="STRING" id="1229726.GRFL_3059"/>